<name>A0ABP9V249_9BACT</name>
<evidence type="ECO:0000313" key="3">
    <source>
        <dbReference type="EMBL" id="GAA5494707.1"/>
    </source>
</evidence>
<dbReference type="Gene3D" id="3.40.50.410">
    <property type="entry name" value="von Willebrand factor, type A domain"/>
    <property type="match status" value="1"/>
</dbReference>
<dbReference type="Proteomes" id="UP001424741">
    <property type="component" value="Unassembled WGS sequence"/>
</dbReference>
<evidence type="ECO:0000256" key="1">
    <source>
        <dbReference type="SAM" id="Phobius"/>
    </source>
</evidence>
<feature type="transmembrane region" description="Helical" evidence="1">
    <location>
        <begin position="44"/>
        <end position="69"/>
    </location>
</feature>
<accession>A0ABP9V249</accession>
<sequence length="330" mass="35320">MPFSPAILIAIAAAILTAGAELVHSRRVMRVRHLAFGTDASIPAIVYIVPILRVLALAAMAWAAATLFLGKPKVHRNQVVEEVPAVERRHLVLLLDVSPSMRLQDAGQSSSKTSRTERASALLQSILQRTTDDKLHFSMVAVYNGAKPVVKESRDVEVILNFLDGLPLSSVFPPGKTRLFDGIQEVAEIAKDWPAGSATLVIASDGDTVPASGMPKLPASVGSTLVLGVGDPKQGTFIDGTQSRQDVSTLSQIATRLGGAYHDGNSTHVPTDVLKGLGTLKIEKDKLQLTIREYALITLGVSTFLLAFLPMIMHYFTARFSPGPQAQEGA</sequence>
<keyword evidence="1" id="KW-1133">Transmembrane helix</keyword>
<organism evidence="3 4">
    <name type="scientific">Rubritalea halochordaticola</name>
    <dbReference type="NCBI Taxonomy" id="714537"/>
    <lineage>
        <taxon>Bacteria</taxon>
        <taxon>Pseudomonadati</taxon>
        <taxon>Verrucomicrobiota</taxon>
        <taxon>Verrucomicrobiia</taxon>
        <taxon>Verrucomicrobiales</taxon>
        <taxon>Rubritaleaceae</taxon>
        <taxon>Rubritalea</taxon>
    </lineage>
</organism>
<dbReference type="InterPro" id="IPR036465">
    <property type="entry name" value="vWFA_dom_sf"/>
</dbReference>
<keyword evidence="1" id="KW-0812">Transmembrane</keyword>
<gene>
    <name evidence="3" type="ORF">Rhal01_00871</name>
</gene>
<proteinExistence type="predicted"/>
<keyword evidence="1" id="KW-0472">Membrane</keyword>
<evidence type="ECO:0000313" key="4">
    <source>
        <dbReference type="Proteomes" id="UP001424741"/>
    </source>
</evidence>
<dbReference type="Pfam" id="PF13519">
    <property type="entry name" value="VWA_2"/>
    <property type="match status" value="1"/>
</dbReference>
<feature type="domain" description="VWFA" evidence="2">
    <location>
        <begin position="88"/>
        <end position="275"/>
    </location>
</feature>
<dbReference type="CDD" id="cd00198">
    <property type="entry name" value="vWFA"/>
    <property type="match status" value="1"/>
</dbReference>
<dbReference type="InterPro" id="IPR002035">
    <property type="entry name" value="VWF_A"/>
</dbReference>
<keyword evidence="4" id="KW-1185">Reference proteome</keyword>
<dbReference type="SMART" id="SM00327">
    <property type="entry name" value="VWA"/>
    <property type="match status" value="1"/>
</dbReference>
<comment type="caution">
    <text evidence="3">The sequence shown here is derived from an EMBL/GenBank/DDBJ whole genome shotgun (WGS) entry which is preliminary data.</text>
</comment>
<feature type="transmembrane region" description="Helical" evidence="1">
    <location>
        <begin position="294"/>
        <end position="316"/>
    </location>
</feature>
<evidence type="ECO:0000259" key="2">
    <source>
        <dbReference type="SMART" id="SM00327"/>
    </source>
</evidence>
<protein>
    <recommendedName>
        <fullName evidence="2">VWFA domain-containing protein</fullName>
    </recommendedName>
</protein>
<dbReference type="RefSeq" id="WP_346187615.1">
    <property type="nucleotide sequence ID" value="NZ_BAABRL010000002.1"/>
</dbReference>
<reference evidence="3 4" key="1">
    <citation type="submission" date="2024-02" db="EMBL/GenBank/DDBJ databases">
        <title>Rubritalea halochordaticola NBRC 107102.</title>
        <authorList>
            <person name="Ichikawa N."/>
            <person name="Katano-Makiyama Y."/>
            <person name="Hidaka K."/>
        </authorList>
    </citation>
    <scope>NUCLEOTIDE SEQUENCE [LARGE SCALE GENOMIC DNA]</scope>
    <source>
        <strain evidence="3 4">NBRC 107102</strain>
    </source>
</reference>
<dbReference type="SUPFAM" id="SSF53300">
    <property type="entry name" value="vWA-like"/>
    <property type="match status" value="1"/>
</dbReference>
<dbReference type="EMBL" id="BAABRL010000002">
    <property type="protein sequence ID" value="GAA5494707.1"/>
    <property type="molecule type" value="Genomic_DNA"/>
</dbReference>